<evidence type="ECO:0000313" key="2">
    <source>
        <dbReference type="Proteomes" id="UP000310353"/>
    </source>
</evidence>
<dbReference type="AlphaFoldDB" id="A0A4U7BAQ9"/>
<name>A0A4U7BAQ9_9BACT</name>
<protein>
    <submittedName>
        <fullName evidence="1">Uncharacterized protein</fullName>
    </submittedName>
</protein>
<dbReference type="EMBL" id="NXMA01000034">
    <property type="protein sequence ID" value="TKX28313.1"/>
    <property type="molecule type" value="Genomic_DNA"/>
</dbReference>
<reference evidence="1 2" key="1">
    <citation type="submission" date="2018-05" db="EMBL/GenBank/DDBJ databases">
        <title>Novel Campyloabacter and Helicobacter Species and Strains.</title>
        <authorList>
            <person name="Mannion A.J."/>
            <person name="Shen Z."/>
            <person name="Fox J.G."/>
        </authorList>
    </citation>
    <scope>NUCLEOTIDE SEQUENCE [LARGE SCALE GENOMIC DNA]</scope>
    <source>
        <strain evidence="2">MIT17-670</strain>
    </source>
</reference>
<dbReference type="RefSeq" id="WP_137622999.1">
    <property type="nucleotide sequence ID" value="NZ_NXMA01000034.1"/>
</dbReference>
<dbReference type="OrthoDB" id="5355287at2"/>
<organism evidence="1 2">
    <name type="scientific">Campylobacter aviculae</name>
    <dbReference type="NCBI Taxonomy" id="2510190"/>
    <lineage>
        <taxon>Bacteria</taxon>
        <taxon>Pseudomonadati</taxon>
        <taxon>Campylobacterota</taxon>
        <taxon>Epsilonproteobacteria</taxon>
        <taxon>Campylobacterales</taxon>
        <taxon>Campylobacteraceae</taxon>
        <taxon>Campylobacter</taxon>
    </lineage>
</organism>
<evidence type="ECO:0000313" key="1">
    <source>
        <dbReference type="EMBL" id="TKX28313.1"/>
    </source>
</evidence>
<sequence length="189" mass="22824">MTREQAELIIEEEKLIDTDWYPSYKHVGEYHLTMWFDSDNNKYETFYVEDQGSIRLSYSFDNEKEAIDKMLQENYRHKCYNRKDIKENITKEVALKIIKEEKLEVIWYDEALKPLCAGIKHDKQRDKYISFITNAKAELIEYRSIEFDGEVVVFLEKYNYTSTYNDEFIALYALINRARMIKQNRISFV</sequence>
<keyword evidence="2" id="KW-1185">Reference proteome</keyword>
<comment type="caution">
    <text evidence="1">The sequence shown here is derived from an EMBL/GenBank/DDBJ whole genome shotgun (WGS) entry which is preliminary data.</text>
</comment>
<gene>
    <name evidence="1" type="ORF">CQA76_08800</name>
</gene>
<dbReference type="Proteomes" id="UP000310353">
    <property type="component" value="Unassembled WGS sequence"/>
</dbReference>
<accession>A0A4U7BAQ9</accession>
<proteinExistence type="predicted"/>